<feature type="coiled-coil region" evidence="1">
    <location>
        <begin position="4"/>
        <end position="38"/>
    </location>
</feature>
<dbReference type="RefSeq" id="WP_141721451.1">
    <property type="nucleotide sequence ID" value="NZ_JAVRES010000015.1"/>
</dbReference>
<feature type="compositionally biased region" description="Basic and acidic residues" evidence="2">
    <location>
        <begin position="70"/>
        <end position="80"/>
    </location>
</feature>
<dbReference type="EMBL" id="JAVRES010000015">
    <property type="protein sequence ID" value="MDT0438026.1"/>
    <property type="molecule type" value="Genomic_DNA"/>
</dbReference>
<accession>A0ABD5ETJ2</accession>
<comment type="caution">
    <text evidence="3">The sequence shown here is derived from an EMBL/GenBank/DDBJ whole genome shotgun (WGS) entry which is preliminary data.</text>
</comment>
<evidence type="ECO:0000256" key="1">
    <source>
        <dbReference type="SAM" id="Coils"/>
    </source>
</evidence>
<evidence type="ECO:0000313" key="3">
    <source>
        <dbReference type="EMBL" id="MDT0438026.1"/>
    </source>
</evidence>
<dbReference type="Proteomes" id="UP001183535">
    <property type="component" value="Unassembled WGS sequence"/>
</dbReference>
<organism evidence="3 4">
    <name type="scientific">Streptomyces doudnae</name>
    <dbReference type="NCBI Taxonomy" id="3075536"/>
    <lineage>
        <taxon>Bacteria</taxon>
        <taxon>Bacillati</taxon>
        <taxon>Actinomycetota</taxon>
        <taxon>Actinomycetes</taxon>
        <taxon>Kitasatosporales</taxon>
        <taxon>Streptomycetaceae</taxon>
        <taxon>Streptomyces</taxon>
    </lineage>
</organism>
<evidence type="ECO:0000256" key="2">
    <source>
        <dbReference type="SAM" id="MobiDB-lite"/>
    </source>
</evidence>
<evidence type="ECO:0008006" key="5">
    <source>
        <dbReference type="Google" id="ProtNLM"/>
    </source>
</evidence>
<dbReference type="AlphaFoldDB" id="A0ABD5ETJ2"/>
<sequence>MGENQALRDALEVAQRQLVEAENELRDVRERVRNLRSVVYGLKQIFEPGDAGRSFELQPAVEEAQAVQAGEDRVTRRRGEPSPTVRRAAQILADARGPMRMPDIIEEWTRRGWVDPTWRTPKSAINMIYQRALKSGLVDRMPDRSWVLKATAPDETPGDKVED</sequence>
<protein>
    <recommendedName>
        <fullName evidence="5">HTH HARE-type domain-containing protein</fullName>
    </recommendedName>
</protein>
<gene>
    <name evidence="3" type="ORF">RM877_25395</name>
</gene>
<evidence type="ECO:0000313" key="4">
    <source>
        <dbReference type="Proteomes" id="UP001183535"/>
    </source>
</evidence>
<name>A0ABD5ETJ2_9ACTN</name>
<keyword evidence="4" id="KW-1185">Reference proteome</keyword>
<keyword evidence="1" id="KW-0175">Coiled coil</keyword>
<feature type="region of interest" description="Disordered" evidence="2">
    <location>
        <begin position="66"/>
        <end position="85"/>
    </location>
</feature>
<reference evidence="4" key="1">
    <citation type="submission" date="2023-07" db="EMBL/GenBank/DDBJ databases">
        <title>30 novel species of actinomycetes from the DSMZ collection.</title>
        <authorList>
            <person name="Nouioui I."/>
        </authorList>
    </citation>
    <scope>NUCLEOTIDE SEQUENCE [LARGE SCALE GENOMIC DNA]</scope>
    <source>
        <strain evidence="4">DSM 41981</strain>
    </source>
</reference>
<proteinExistence type="predicted"/>